<evidence type="ECO:0000313" key="14">
    <source>
        <dbReference type="Proteomes" id="UP000235114"/>
    </source>
</evidence>
<comment type="caution">
    <text evidence="11">The sequence shown here is derived from an EMBL/GenBank/DDBJ whole genome shotgun (WGS) entry which is preliminary data.</text>
</comment>
<evidence type="ECO:0000256" key="4">
    <source>
        <dbReference type="ARBA" id="ARBA00023239"/>
    </source>
</evidence>
<dbReference type="AlphaFoldDB" id="A0A2N5GQ44"/>
<dbReference type="InterPro" id="IPR039793">
    <property type="entry name" value="UROS/Hem4"/>
</dbReference>
<name>A0A2N5GQ44_9BACI</name>
<evidence type="ECO:0000313" key="13">
    <source>
        <dbReference type="Proteomes" id="UP000234951"/>
    </source>
</evidence>
<dbReference type="InterPro" id="IPR036108">
    <property type="entry name" value="4pyrrol_syn_uPrphyn_synt_sf"/>
</dbReference>
<dbReference type="EMBL" id="PGVA01000009">
    <property type="protein sequence ID" value="PLR85000.1"/>
    <property type="molecule type" value="Genomic_DNA"/>
</dbReference>
<feature type="domain" description="Tetrapyrrole biosynthesis uroporphyrinogen III synthase" evidence="10">
    <location>
        <begin position="23"/>
        <end position="248"/>
    </location>
</feature>
<evidence type="ECO:0000256" key="2">
    <source>
        <dbReference type="ARBA" id="ARBA00008133"/>
    </source>
</evidence>
<organism evidence="11 13">
    <name type="scientific">Bacillus canaveralius</name>
    <dbReference type="NCBI Taxonomy" id="1403243"/>
    <lineage>
        <taxon>Bacteria</taxon>
        <taxon>Bacillati</taxon>
        <taxon>Bacillota</taxon>
        <taxon>Bacilli</taxon>
        <taxon>Bacillales</taxon>
        <taxon>Bacillaceae</taxon>
        <taxon>Bacillus</taxon>
    </lineage>
</organism>
<keyword evidence="4 9" id="KW-0456">Lyase</keyword>
<evidence type="ECO:0000256" key="1">
    <source>
        <dbReference type="ARBA" id="ARBA00004772"/>
    </source>
</evidence>
<proteinExistence type="inferred from homology"/>
<dbReference type="InterPro" id="IPR003754">
    <property type="entry name" value="4pyrrol_synth_uPrphyn_synth"/>
</dbReference>
<dbReference type="Gene3D" id="3.40.50.10090">
    <property type="match status" value="2"/>
</dbReference>
<comment type="pathway">
    <text evidence="1 9">Porphyrin-containing compound metabolism; protoporphyrin-IX biosynthesis; coproporphyrinogen-III from 5-aminolevulinate: step 3/4.</text>
</comment>
<dbReference type="EMBL" id="PGVD01000054">
    <property type="protein sequence ID" value="PLR93261.1"/>
    <property type="molecule type" value="Genomic_DNA"/>
</dbReference>
<evidence type="ECO:0000259" key="10">
    <source>
        <dbReference type="Pfam" id="PF02602"/>
    </source>
</evidence>
<dbReference type="UniPathway" id="UPA00251">
    <property type="reaction ID" value="UER00320"/>
</dbReference>
<dbReference type="GO" id="GO:0006780">
    <property type="term" value="P:uroporphyrinogen III biosynthetic process"/>
    <property type="evidence" value="ECO:0007669"/>
    <property type="project" value="UniProtKB-UniRule"/>
</dbReference>
<evidence type="ECO:0000256" key="6">
    <source>
        <dbReference type="ARBA" id="ARBA00037589"/>
    </source>
</evidence>
<reference evidence="11 13" key="1">
    <citation type="submission" date="2017-11" db="EMBL/GenBank/DDBJ databases">
        <title>Comparitive Functional Genomics of Dry Heat Resistant strains isolated from the Viking Spacecraft.</title>
        <authorList>
            <person name="Seuylemezian A."/>
            <person name="Cooper K."/>
            <person name="Vaishampayan P."/>
        </authorList>
    </citation>
    <scope>NUCLEOTIDE SEQUENCE [LARGE SCALE GENOMIC DNA]</scope>
    <source>
        <strain evidence="11 13">M4.6</strain>
    </source>
</reference>
<keyword evidence="5 9" id="KW-0627">Porphyrin biosynthesis</keyword>
<comment type="function">
    <text evidence="6 9">Catalyzes cyclization of the linear tetrapyrrole, hydroxymethylbilane, to the macrocyclic uroporphyrinogen III.</text>
</comment>
<evidence type="ECO:0000313" key="11">
    <source>
        <dbReference type="EMBL" id="PLR85000.1"/>
    </source>
</evidence>
<dbReference type="GO" id="GO:0006782">
    <property type="term" value="P:protoporphyrinogen IX biosynthetic process"/>
    <property type="evidence" value="ECO:0007669"/>
    <property type="project" value="UniProtKB-UniRule"/>
</dbReference>
<dbReference type="GO" id="GO:0004852">
    <property type="term" value="F:uroporphyrinogen-III synthase activity"/>
    <property type="evidence" value="ECO:0007669"/>
    <property type="project" value="UniProtKB-UniRule"/>
</dbReference>
<evidence type="ECO:0000256" key="9">
    <source>
        <dbReference type="RuleBase" id="RU366031"/>
    </source>
</evidence>
<dbReference type="OrthoDB" id="9815856at2"/>
<accession>A0A2N5GQ44</accession>
<dbReference type="RefSeq" id="WP_101576101.1">
    <property type="nucleotide sequence ID" value="NZ_PGVA01000009.1"/>
</dbReference>
<sequence length="266" mass="29088">MTAALPLQGKTVLIPRSKKQASSFSDLVRRYGGIPVEIPLIDFKAAEKSAAIVKACENLHTYNWIIFTSSVTVETFFSFLPHFQSDSFPKIAAIGEKTRQRLLKKGLVTGFTPSEYVAEAFVKEFLPLLEGGEKILLPKGNLARGYIAESLRKAGAAVDELIIYETFLPPASRSRLTDMIKGKQLDILTFTSPSIVDHFFETAAAEGLKDSVNDCLVACIGPVTKARAEFYGLIVHVMPDTYTVQGMVNNLATYLTSGGNNNESTI</sequence>
<dbReference type="Proteomes" id="UP000235114">
    <property type="component" value="Unassembled WGS sequence"/>
</dbReference>
<dbReference type="SUPFAM" id="SSF69618">
    <property type="entry name" value="HemD-like"/>
    <property type="match status" value="1"/>
</dbReference>
<dbReference type="PANTHER" id="PTHR38042">
    <property type="entry name" value="UROPORPHYRINOGEN-III SYNTHASE, CHLOROPLASTIC"/>
    <property type="match status" value="1"/>
</dbReference>
<evidence type="ECO:0000256" key="5">
    <source>
        <dbReference type="ARBA" id="ARBA00023244"/>
    </source>
</evidence>
<evidence type="ECO:0000256" key="7">
    <source>
        <dbReference type="ARBA" id="ARBA00040167"/>
    </source>
</evidence>
<evidence type="ECO:0000256" key="3">
    <source>
        <dbReference type="ARBA" id="ARBA00013109"/>
    </source>
</evidence>
<protein>
    <recommendedName>
        <fullName evidence="7 9">Uroporphyrinogen-III synthase</fullName>
        <ecNumber evidence="3 9">4.2.1.75</ecNumber>
    </recommendedName>
</protein>
<reference evidence="12 14" key="2">
    <citation type="submission" date="2017-12" db="EMBL/GenBank/DDBJ databases">
        <title>Comparative Functional Genomics of Dry Heat Resistant strains isolated from the Viking Spacecraft.</title>
        <authorList>
            <person name="Seuylemezian A."/>
            <person name="Cooper K."/>
            <person name="Vaishampayan P."/>
        </authorList>
    </citation>
    <scope>NUCLEOTIDE SEQUENCE [LARGE SCALE GENOMIC DNA]</scope>
    <source>
        <strain evidence="12 14">ATCC 29669</strain>
    </source>
</reference>
<dbReference type="PANTHER" id="PTHR38042:SF1">
    <property type="entry name" value="UROPORPHYRINOGEN-III SYNTHASE, CHLOROPLASTIC"/>
    <property type="match status" value="1"/>
</dbReference>
<dbReference type="Proteomes" id="UP000234951">
    <property type="component" value="Unassembled WGS sequence"/>
</dbReference>
<comment type="similarity">
    <text evidence="2 9">Belongs to the uroporphyrinogen-III synthase family.</text>
</comment>
<gene>
    <name evidence="11" type="ORF">CU635_05090</name>
    <name evidence="12" type="ORF">CVD25_17500</name>
</gene>
<comment type="catalytic activity">
    <reaction evidence="8 9">
        <text>hydroxymethylbilane = uroporphyrinogen III + H2O</text>
        <dbReference type="Rhea" id="RHEA:18965"/>
        <dbReference type="ChEBI" id="CHEBI:15377"/>
        <dbReference type="ChEBI" id="CHEBI:57308"/>
        <dbReference type="ChEBI" id="CHEBI:57845"/>
        <dbReference type="EC" id="4.2.1.75"/>
    </reaction>
</comment>
<dbReference type="Pfam" id="PF02602">
    <property type="entry name" value="HEM4"/>
    <property type="match status" value="1"/>
</dbReference>
<dbReference type="EC" id="4.2.1.75" evidence="3 9"/>
<evidence type="ECO:0000313" key="12">
    <source>
        <dbReference type="EMBL" id="PLR93261.1"/>
    </source>
</evidence>
<evidence type="ECO:0000256" key="8">
    <source>
        <dbReference type="ARBA" id="ARBA00048617"/>
    </source>
</evidence>
<dbReference type="CDD" id="cd06578">
    <property type="entry name" value="HemD"/>
    <property type="match status" value="1"/>
</dbReference>
<keyword evidence="14" id="KW-1185">Reference proteome</keyword>